<keyword evidence="6 9" id="KW-0472">Membrane</keyword>
<sequence length="337" mass="37396">MDSLNGTSTMNDTNETSHDTALENPLLNLTPEGFVHGLLAFIALAMLLGLPGNFLVVLVHWRIKTPTATDWVVFYIAVCDICSLIVCGPSFILSMTKLWNLFMPSIMCSFHFMIVHTCFIASTFLIAVSAVICRSVMINNREPMSARTSKLFGAFVIFCSIGLGSPAIVLHKNTPSGFCYNDKQKAQLQTIVFAVYLLITLISNAITSVCYLNIIPKICNATRVAPTDLDNVNDVFVRTRRAAIKVSICLALVSVVFLFSTVVPLVVATLLSASNHNVGVAVNTLIFVLSRLYFMNNFTNPLIYLFINRRFRHRVRMLFKRSRINTVNAINAHSGIF</sequence>
<evidence type="ECO:0000256" key="4">
    <source>
        <dbReference type="ARBA" id="ARBA00022989"/>
    </source>
</evidence>
<dbReference type="SUPFAM" id="SSF81321">
    <property type="entry name" value="Family A G protein-coupled receptor-like"/>
    <property type="match status" value="1"/>
</dbReference>
<keyword evidence="2" id="KW-1003">Cell membrane</keyword>
<evidence type="ECO:0000313" key="12">
    <source>
        <dbReference type="Proteomes" id="UP000828390"/>
    </source>
</evidence>
<evidence type="ECO:0000256" key="3">
    <source>
        <dbReference type="ARBA" id="ARBA00022692"/>
    </source>
</evidence>
<keyword evidence="4 9" id="KW-1133">Transmembrane helix</keyword>
<evidence type="ECO:0000256" key="7">
    <source>
        <dbReference type="ARBA" id="ARBA00023170"/>
    </source>
</evidence>
<dbReference type="Gene3D" id="1.20.1070.10">
    <property type="entry name" value="Rhodopsin 7-helix transmembrane proteins"/>
    <property type="match status" value="1"/>
</dbReference>
<evidence type="ECO:0000256" key="6">
    <source>
        <dbReference type="ARBA" id="ARBA00023136"/>
    </source>
</evidence>
<comment type="caution">
    <text evidence="11">The sequence shown here is derived from an EMBL/GenBank/DDBJ whole genome shotgun (WGS) entry which is preliminary data.</text>
</comment>
<dbReference type="PRINTS" id="PR00237">
    <property type="entry name" value="GPCRRHODOPSN"/>
</dbReference>
<keyword evidence="3 9" id="KW-0812">Transmembrane</keyword>
<evidence type="ECO:0000256" key="1">
    <source>
        <dbReference type="ARBA" id="ARBA00004651"/>
    </source>
</evidence>
<dbReference type="GO" id="GO:0005886">
    <property type="term" value="C:plasma membrane"/>
    <property type="evidence" value="ECO:0007669"/>
    <property type="project" value="UniProtKB-SubCell"/>
</dbReference>
<evidence type="ECO:0000256" key="2">
    <source>
        <dbReference type="ARBA" id="ARBA00022475"/>
    </source>
</evidence>
<dbReference type="PROSITE" id="PS50262">
    <property type="entry name" value="G_PROTEIN_RECEP_F1_2"/>
    <property type="match status" value="1"/>
</dbReference>
<gene>
    <name evidence="11" type="ORF">DPMN_038825</name>
</gene>
<feature type="transmembrane region" description="Helical" evidence="9">
    <location>
        <begin position="152"/>
        <end position="171"/>
    </location>
</feature>
<feature type="transmembrane region" description="Helical" evidence="9">
    <location>
        <begin position="285"/>
        <end position="307"/>
    </location>
</feature>
<feature type="transmembrane region" description="Helical" evidence="9">
    <location>
        <begin position="191"/>
        <end position="214"/>
    </location>
</feature>
<evidence type="ECO:0000256" key="9">
    <source>
        <dbReference type="SAM" id="Phobius"/>
    </source>
</evidence>
<reference evidence="11" key="2">
    <citation type="submission" date="2020-11" db="EMBL/GenBank/DDBJ databases">
        <authorList>
            <person name="McCartney M.A."/>
            <person name="Auch B."/>
            <person name="Kono T."/>
            <person name="Mallez S."/>
            <person name="Becker A."/>
            <person name="Gohl D.M."/>
            <person name="Silverstein K.A.T."/>
            <person name="Koren S."/>
            <person name="Bechman K.B."/>
            <person name="Herman A."/>
            <person name="Abrahante J.E."/>
            <person name="Garbe J."/>
        </authorList>
    </citation>
    <scope>NUCLEOTIDE SEQUENCE</scope>
    <source>
        <strain evidence="11">Duluth1</strain>
        <tissue evidence="11">Whole animal</tissue>
    </source>
</reference>
<dbReference type="PANTHER" id="PTHR24230">
    <property type="entry name" value="G-PROTEIN COUPLED RECEPTOR"/>
    <property type="match status" value="1"/>
</dbReference>
<evidence type="ECO:0000259" key="10">
    <source>
        <dbReference type="PROSITE" id="PS50262"/>
    </source>
</evidence>
<organism evidence="11 12">
    <name type="scientific">Dreissena polymorpha</name>
    <name type="common">Zebra mussel</name>
    <name type="synonym">Mytilus polymorpha</name>
    <dbReference type="NCBI Taxonomy" id="45954"/>
    <lineage>
        <taxon>Eukaryota</taxon>
        <taxon>Metazoa</taxon>
        <taxon>Spiralia</taxon>
        <taxon>Lophotrochozoa</taxon>
        <taxon>Mollusca</taxon>
        <taxon>Bivalvia</taxon>
        <taxon>Autobranchia</taxon>
        <taxon>Heteroconchia</taxon>
        <taxon>Euheterodonta</taxon>
        <taxon>Imparidentia</taxon>
        <taxon>Neoheterodontei</taxon>
        <taxon>Myida</taxon>
        <taxon>Dreissenoidea</taxon>
        <taxon>Dreissenidae</taxon>
        <taxon>Dreissena</taxon>
    </lineage>
</organism>
<dbReference type="InterPro" id="IPR017452">
    <property type="entry name" value="GPCR_Rhodpsn_7TM"/>
</dbReference>
<dbReference type="Pfam" id="PF00001">
    <property type="entry name" value="7tm_1"/>
    <property type="match status" value="1"/>
</dbReference>
<keyword evidence="5" id="KW-0297">G-protein coupled receptor</keyword>
<keyword evidence="8" id="KW-0807">Transducer</keyword>
<evidence type="ECO:0000256" key="8">
    <source>
        <dbReference type="ARBA" id="ARBA00023224"/>
    </source>
</evidence>
<keyword evidence="7" id="KW-0675">Receptor</keyword>
<name>A0A9D4MDH0_DREPO</name>
<reference evidence="11" key="1">
    <citation type="journal article" date="2019" name="bioRxiv">
        <title>The Genome of the Zebra Mussel, Dreissena polymorpha: A Resource for Invasive Species Research.</title>
        <authorList>
            <person name="McCartney M.A."/>
            <person name="Auch B."/>
            <person name="Kono T."/>
            <person name="Mallez S."/>
            <person name="Zhang Y."/>
            <person name="Obille A."/>
            <person name="Becker A."/>
            <person name="Abrahante J.E."/>
            <person name="Garbe J."/>
            <person name="Badalamenti J.P."/>
            <person name="Herman A."/>
            <person name="Mangelson H."/>
            <person name="Liachko I."/>
            <person name="Sullivan S."/>
            <person name="Sone E.D."/>
            <person name="Koren S."/>
            <person name="Silverstein K.A.T."/>
            <person name="Beckman K.B."/>
            <person name="Gohl D.M."/>
        </authorList>
    </citation>
    <scope>NUCLEOTIDE SEQUENCE</scope>
    <source>
        <strain evidence="11">Duluth1</strain>
        <tissue evidence="11">Whole animal</tissue>
    </source>
</reference>
<keyword evidence="12" id="KW-1185">Reference proteome</keyword>
<feature type="transmembrane region" description="Helical" evidence="9">
    <location>
        <begin position="112"/>
        <end position="132"/>
    </location>
</feature>
<proteinExistence type="predicted"/>
<feature type="transmembrane region" description="Helical" evidence="9">
    <location>
        <begin position="34"/>
        <end position="59"/>
    </location>
</feature>
<dbReference type="InterPro" id="IPR000276">
    <property type="entry name" value="GPCR_Rhodpsn"/>
</dbReference>
<dbReference type="CDD" id="cd00637">
    <property type="entry name" value="7tm_classA_rhodopsin-like"/>
    <property type="match status" value="1"/>
</dbReference>
<feature type="transmembrane region" description="Helical" evidence="9">
    <location>
        <begin position="71"/>
        <end position="92"/>
    </location>
</feature>
<evidence type="ECO:0000313" key="11">
    <source>
        <dbReference type="EMBL" id="KAH3875557.1"/>
    </source>
</evidence>
<dbReference type="PANTHER" id="PTHR24230:SF158">
    <property type="entry name" value="G-PROTEIN COUPLED RECEPTORS FAMILY 1 PROFILE DOMAIN-CONTAINING PROTEIN"/>
    <property type="match status" value="1"/>
</dbReference>
<feature type="transmembrane region" description="Helical" evidence="9">
    <location>
        <begin position="248"/>
        <end position="273"/>
    </location>
</feature>
<comment type="subcellular location">
    <subcellularLocation>
        <location evidence="1">Cell membrane</location>
        <topology evidence="1">Multi-pass membrane protein</topology>
    </subcellularLocation>
</comment>
<dbReference type="AlphaFoldDB" id="A0A9D4MDH0"/>
<feature type="domain" description="G-protein coupled receptors family 1 profile" evidence="10">
    <location>
        <begin position="52"/>
        <end position="304"/>
    </location>
</feature>
<protein>
    <recommendedName>
        <fullName evidence="10">G-protein coupled receptors family 1 profile domain-containing protein</fullName>
    </recommendedName>
</protein>
<accession>A0A9D4MDH0</accession>
<dbReference type="Proteomes" id="UP000828390">
    <property type="component" value="Unassembled WGS sequence"/>
</dbReference>
<dbReference type="GO" id="GO:0008528">
    <property type="term" value="F:G protein-coupled peptide receptor activity"/>
    <property type="evidence" value="ECO:0007669"/>
    <property type="project" value="TreeGrafter"/>
</dbReference>
<dbReference type="EMBL" id="JAIWYP010000002">
    <property type="protein sequence ID" value="KAH3875557.1"/>
    <property type="molecule type" value="Genomic_DNA"/>
</dbReference>
<evidence type="ECO:0000256" key="5">
    <source>
        <dbReference type="ARBA" id="ARBA00023040"/>
    </source>
</evidence>
<dbReference type="GO" id="GO:0007218">
    <property type="term" value="P:neuropeptide signaling pathway"/>
    <property type="evidence" value="ECO:0007669"/>
    <property type="project" value="TreeGrafter"/>
</dbReference>